<dbReference type="EC" id="3.4.-.-" evidence="1"/>
<protein>
    <recommendedName>
        <fullName evidence="1">Dipeptidase</fullName>
        <ecNumber evidence="1">3.4.-.-</ecNumber>
    </recommendedName>
</protein>
<dbReference type="PROSITE" id="PS51257">
    <property type="entry name" value="PROKAR_LIPOPROTEIN"/>
    <property type="match status" value="1"/>
</dbReference>
<keyword evidence="4" id="KW-1185">Reference proteome</keyword>
<name>A0AB94IYA2_9BACT</name>
<gene>
    <name evidence="3" type="ORF">SY1_19160</name>
</gene>
<dbReference type="InterPro" id="IPR005322">
    <property type="entry name" value="Peptidase_C69"/>
</dbReference>
<evidence type="ECO:0000256" key="2">
    <source>
        <dbReference type="SAM" id="SignalP"/>
    </source>
</evidence>
<dbReference type="Pfam" id="PF03577">
    <property type="entry name" value="Peptidase_C69"/>
    <property type="match status" value="1"/>
</dbReference>
<keyword evidence="2" id="KW-0732">Signal</keyword>
<evidence type="ECO:0000256" key="1">
    <source>
        <dbReference type="RuleBase" id="RU364089"/>
    </source>
</evidence>
<reference evidence="3 4" key="2">
    <citation type="submission" date="2010-03" db="EMBL/GenBank/DDBJ databases">
        <authorList>
            <person name="Pajon A."/>
        </authorList>
    </citation>
    <scope>NUCLEOTIDE SEQUENCE [LARGE SCALE GENOMIC DNA]</scope>
    <source>
        <strain evidence="3 4">SGP1</strain>
    </source>
</reference>
<comment type="similarity">
    <text evidence="1">Belongs to the peptidase C69 family.</text>
</comment>
<dbReference type="Proteomes" id="UP000008957">
    <property type="component" value="Chromosome"/>
</dbReference>
<dbReference type="EMBL" id="FP929056">
    <property type="protein sequence ID" value="CBL28751.1"/>
    <property type="molecule type" value="Genomic_DNA"/>
</dbReference>
<evidence type="ECO:0000313" key="3">
    <source>
        <dbReference type="EMBL" id="CBL28751.1"/>
    </source>
</evidence>
<reference evidence="4" key="1">
    <citation type="submission" date="2010-03" db="EMBL/GenBank/DDBJ databases">
        <title>The genome sequence of Synergistetes sp. SGP1.</title>
        <authorList>
            <consortium name="metaHIT consortium -- http://www.metahit.eu/"/>
            <person name="Pajon A."/>
            <person name="Turner K."/>
            <person name="Parkhill J."/>
            <person name="Wade W."/>
            <person name="Vartoukian S."/>
        </authorList>
    </citation>
    <scope>NUCLEOTIDE SEQUENCE [LARGE SCALE GENOMIC DNA]</scope>
    <source>
        <strain evidence="4">SGP1</strain>
    </source>
</reference>
<dbReference type="KEGG" id="sbr:SY1_19160"/>
<sequence>MRLIKVLVLGVVLCLTMAAAALACTSVMVGKKATADGSVLVSYTCDGWYDHRLKVVPGGKHKKGEMVPVYHNICYQTRPGKELKKVGEIPQAETTYTYFHVGYPIMNEKSVVMGEYTWGGREESECQNAIFMIEQLQVLGLQRGATAREVIEVMGELAEKYGYADGGEALTVGDKNEIWLFEITGPGPLWTPESGKPGAVWAAVRCPDDSYAMGSNRSRIAEIDFDDKDNFMYSSNVKTVAQDMGWWKEGEPFVFHKLYNPEPYGSPYYQQRREWRAYNLLTPSVKLAEDAAEQYPLFQKPDKPVTPQDLMALCRDVLEGTRFDMTKGLAAGPFGTPTRYAVTKDMKPEDRKGNDWNRSISLFRCSYSFVGQVRDNLPEPLAAVAWFGEDQPITTCYMPIYAGTKEVPESYNTGERVKFDPKSTWWAFNFVGNWADLNFAAMIGDVRAEQKRLEGKFFAEQADFEKKAAELYKKDPKKASEMITKHVDDNMKLVDRDWWALAWTLVGKYNDGYRITADTMEPLGYPTDWLKAVGFGDQDAEPKK</sequence>
<proteinExistence type="inferred from homology"/>
<dbReference type="GO" id="GO:0070004">
    <property type="term" value="F:cysteine-type exopeptidase activity"/>
    <property type="evidence" value="ECO:0007669"/>
    <property type="project" value="InterPro"/>
</dbReference>
<organism evidence="3 4">
    <name type="scientific">Fretibacterium fastidiosum</name>
    <dbReference type="NCBI Taxonomy" id="651822"/>
    <lineage>
        <taxon>Bacteria</taxon>
        <taxon>Thermotogati</taxon>
        <taxon>Synergistota</taxon>
        <taxon>Synergistia</taxon>
        <taxon>Synergistales</taxon>
        <taxon>Aminobacteriaceae</taxon>
        <taxon>Fretibacterium</taxon>
    </lineage>
</organism>
<accession>A0AB94IYA2</accession>
<dbReference type="PANTHER" id="PTHR12994">
    <property type="entry name" value="SECERNIN"/>
    <property type="match status" value="1"/>
</dbReference>
<dbReference type="GO" id="GO:0016805">
    <property type="term" value="F:dipeptidase activity"/>
    <property type="evidence" value="ECO:0007669"/>
    <property type="project" value="UniProtKB-KW"/>
</dbReference>
<dbReference type="AlphaFoldDB" id="A0AB94IYA2"/>
<feature type="signal peptide" evidence="2">
    <location>
        <begin position="1"/>
        <end position="23"/>
    </location>
</feature>
<keyword evidence="1" id="KW-0224">Dipeptidase</keyword>
<comment type="catalytic activity">
    <reaction evidence="1">
        <text>an L-aminoacyl-L-amino acid + H2O = 2 an L-alpha-amino acid</text>
        <dbReference type="Rhea" id="RHEA:48940"/>
        <dbReference type="ChEBI" id="CHEBI:15377"/>
        <dbReference type="ChEBI" id="CHEBI:59869"/>
        <dbReference type="ChEBI" id="CHEBI:77460"/>
    </reaction>
</comment>
<feature type="chain" id="PRO_5044506110" description="Dipeptidase" evidence="2">
    <location>
        <begin position="24"/>
        <end position="544"/>
    </location>
</feature>
<dbReference type="GO" id="GO:0006508">
    <property type="term" value="P:proteolysis"/>
    <property type="evidence" value="ECO:0007669"/>
    <property type="project" value="UniProtKB-KW"/>
</dbReference>
<keyword evidence="1" id="KW-0378">Hydrolase</keyword>
<dbReference type="PANTHER" id="PTHR12994:SF17">
    <property type="entry name" value="LD30995P"/>
    <property type="match status" value="1"/>
</dbReference>
<keyword evidence="1" id="KW-0645">Protease</keyword>
<dbReference type="RefSeq" id="WP_015556898.1">
    <property type="nucleotide sequence ID" value="NC_021038.1"/>
</dbReference>
<evidence type="ECO:0000313" key="4">
    <source>
        <dbReference type="Proteomes" id="UP000008957"/>
    </source>
</evidence>